<protein>
    <submittedName>
        <fullName evidence="1">Uncharacterized protein</fullName>
    </submittedName>
</protein>
<reference evidence="1" key="1">
    <citation type="submission" date="2015-05" db="EMBL/GenBank/DDBJ databases">
        <title>The complete genome of Altererythrobacter atlanticus strain 26DY36.</title>
        <authorList>
            <person name="Wu Y.-H."/>
            <person name="Cheng H."/>
            <person name="Wu X.-W."/>
        </authorList>
    </citation>
    <scope>NUCLEOTIDE SEQUENCE [LARGE SCALE GENOMIC DNA]</scope>
    <source>
        <strain evidence="1">26DY36</strain>
    </source>
</reference>
<dbReference type="RefSeq" id="WP_046902726.1">
    <property type="nucleotide sequence ID" value="NZ_JACIJL010000004.1"/>
</dbReference>
<proteinExistence type="predicted"/>
<dbReference type="PATRIC" id="fig|1267766.3.peg.707"/>
<gene>
    <name evidence="1" type="ORF">WYH_00700</name>
</gene>
<evidence type="ECO:0000313" key="1">
    <source>
        <dbReference type="EMBL" id="AKH41755.1"/>
    </source>
</evidence>
<evidence type="ECO:0000313" key="2">
    <source>
        <dbReference type="Proteomes" id="UP000034392"/>
    </source>
</evidence>
<name>A0A0F7KSL6_9SPHN</name>
<keyword evidence="2" id="KW-1185">Reference proteome</keyword>
<dbReference type="AlphaFoldDB" id="A0A0F7KSL6"/>
<dbReference type="Proteomes" id="UP000034392">
    <property type="component" value="Chromosome"/>
</dbReference>
<dbReference type="STRING" id="1267766.WYH_00700"/>
<accession>A0A0F7KSL6</accession>
<dbReference type="KEGG" id="aay:WYH_00700"/>
<organism evidence="1 2">
    <name type="scientific">Croceibacterium atlanticum</name>
    <dbReference type="NCBI Taxonomy" id="1267766"/>
    <lineage>
        <taxon>Bacteria</taxon>
        <taxon>Pseudomonadati</taxon>
        <taxon>Pseudomonadota</taxon>
        <taxon>Alphaproteobacteria</taxon>
        <taxon>Sphingomonadales</taxon>
        <taxon>Erythrobacteraceae</taxon>
        <taxon>Croceibacterium</taxon>
    </lineage>
</organism>
<dbReference type="OrthoDB" id="7510657at2"/>
<dbReference type="EMBL" id="CP011452">
    <property type="protein sequence ID" value="AKH41755.1"/>
    <property type="molecule type" value="Genomic_DNA"/>
</dbReference>
<sequence>MLRQLLTVFAMLTGLAALAEPAQARIVDVENVGLTQQQDRDCAMQSHAVIFSAAWGVQQADPPRICPRPKPVIMVPPLMLQVDRAHE</sequence>